<protein>
    <submittedName>
        <fullName evidence="2">TIGR03545 family protein</fullName>
    </submittedName>
</protein>
<gene>
    <name evidence="2" type="ORF">SAMN05216233_10361</name>
</gene>
<proteinExistence type="predicted"/>
<dbReference type="EMBL" id="FMUX01000003">
    <property type="protein sequence ID" value="SCY02699.1"/>
    <property type="molecule type" value="Genomic_DNA"/>
</dbReference>
<evidence type="ECO:0000313" key="3">
    <source>
        <dbReference type="Proteomes" id="UP000198870"/>
    </source>
</evidence>
<sequence length="599" mass="65548">MKKWLIGIAAVLGLPLVAVALLWVCRNPIITYGLTHSAEALVGAEVSLEGVKAGPFGLTLAWERLVVADPDNPWKNVVETGSCRLTLAGPPLLKGCVVVESLTANGVSVGKGRRVKARVVDASPRPESTPESLSLWLRRKLETDAKELPALSLGDRGSPEIVREVMAGVDFQTPGLVDRARADIKARVTRWQWRLRAHDFKGPLRAVGESLDGEDPTKAESTEALAALSEKGEGLKRDLKRMKRELRAERGAAEAEVARLRRWASAYRGWVAQDVEGAVALVHTKAPDLKDVGGTLFSYHQAEMLIPMVTRLESLGALICALQEDGAESGEPPRPWPRLWVRHADLEINAGSYLLQGTVTGLSSRESKTGDPFTFHLQGEPPLQAGRMEVKGDVSCRSDVYRQGVTVRARGIPQGEMVLAPGVHLTGGEVDVTVAYRARGEEVRVESLLAVTGGEVTGDSGDLRWFQQALKGALGRVPALEVDSVVTFVGGEGRWDLVSNVDAYLAIRFDEAVARETKRLTQGLKAEVERHLSRHGMVLEEELAVAEQRILSPLELLEESLRREELAVDRFLAGVDKERAKRQQVIEEKGMDALMKWKY</sequence>
<keyword evidence="1" id="KW-0175">Coiled coil</keyword>
<evidence type="ECO:0000256" key="1">
    <source>
        <dbReference type="SAM" id="Coils"/>
    </source>
</evidence>
<accession>A0A1G5CJL6</accession>
<dbReference type="Proteomes" id="UP000198870">
    <property type="component" value="Unassembled WGS sequence"/>
</dbReference>
<dbReference type="RefSeq" id="WP_092209141.1">
    <property type="nucleotide sequence ID" value="NZ_FMUX01000003.1"/>
</dbReference>
<keyword evidence="3" id="KW-1185">Reference proteome</keyword>
<name>A0A1G5CJL6_9BACT</name>
<evidence type="ECO:0000313" key="2">
    <source>
        <dbReference type="EMBL" id="SCY02699.1"/>
    </source>
</evidence>
<feature type="coiled-coil region" evidence="1">
    <location>
        <begin position="225"/>
        <end position="256"/>
    </location>
</feature>
<reference evidence="2 3" key="1">
    <citation type="submission" date="2016-10" db="EMBL/GenBank/DDBJ databases">
        <authorList>
            <person name="de Groot N.N."/>
        </authorList>
    </citation>
    <scope>NUCLEOTIDE SEQUENCE [LARGE SCALE GENOMIC DNA]</scope>
    <source>
        <strain evidence="2 3">AA1</strain>
    </source>
</reference>
<dbReference type="AlphaFoldDB" id="A0A1G5CJL6"/>
<organism evidence="2 3">
    <name type="scientific">Desulfoluna spongiiphila</name>
    <dbReference type="NCBI Taxonomy" id="419481"/>
    <lineage>
        <taxon>Bacteria</taxon>
        <taxon>Pseudomonadati</taxon>
        <taxon>Thermodesulfobacteriota</taxon>
        <taxon>Desulfobacteria</taxon>
        <taxon>Desulfobacterales</taxon>
        <taxon>Desulfolunaceae</taxon>
        <taxon>Desulfoluna</taxon>
    </lineage>
</organism>